<name>A0A1P8KGT7_ACILW</name>
<dbReference type="InterPro" id="IPR056464">
    <property type="entry name" value="DotM_C"/>
</dbReference>
<feature type="transmembrane region" description="Helical" evidence="1">
    <location>
        <begin position="14"/>
        <end position="33"/>
    </location>
</feature>
<proteinExistence type="predicted"/>
<feature type="domain" description="DotM C-terminal cytoplasmic" evidence="2">
    <location>
        <begin position="318"/>
        <end position="425"/>
    </location>
</feature>
<geneLocation type="plasmid" evidence="3">
    <name>pALWED1.1</name>
</geneLocation>
<evidence type="ECO:0000256" key="1">
    <source>
        <dbReference type="SAM" id="Phobius"/>
    </source>
</evidence>
<keyword evidence="1" id="KW-1133">Transmembrane helix</keyword>
<dbReference type="EMBL" id="KX426227">
    <property type="protein sequence ID" value="APW48900.1"/>
    <property type="molecule type" value="Genomic_DNA"/>
</dbReference>
<keyword evidence="3" id="KW-0614">Plasmid</keyword>
<dbReference type="RefSeq" id="WP_223213860.1">
    <property type="nucleotide sequence ID" value="NZ_CP082144.1"/>
</dbReference>
<evidence type="ECO:0000313" key="3">
    <source>
        <dbReference type="EMBL" id="APW48900.1"/>
    </source>
</evidence>
<gene>
    <name evidence="3" type="ORF">BAA96_1p0195</name>
</gene>
<reference evidence="3" key="1">
    <citation type="journal article" date="2016" name="Biomed. Res. Int.">
        <title>Resistance of Permafrost and Modern Acinetobacter lwoffii Strains to Heavy Metals and Arsenic Revealed by Genome Analysis.</title>
        <authorList>
            <person name="Mindlin S."/>
            <person name="Petrenko A."/>
            <person name="Kurakov A."/>
            <person name="Beletsky A."/>
            <person name="Mardanov A."/>
            <person name="Petrova M."/>
        </authorList>
    </citation>
    <scope>NUCLEOTIDE SEQUENCE</scope>
    <source>
        <strain evidence="3">ED23-35</strain>
        <plasmid evidence="3">pALWED1.1</plasmid>
    </source>
</reference>
<accession>A0A1P8KGT7</accession>
<sequence length="509" mass="58969">MADPKDKLVHENHIYIFTVVMVLVAFLAVWFAYKPQIVGFLVYTKGILIIPLWWIHSLFKAIGLNYVPLLSELVYSTEHLCKPTNNWLPLFCQNKFSEVTIFQISKASQAWNLLIFLLATPWIKKAYDRFNSEHPARGFIKSMNLEEFIEEQIPNQRHLQVFGPLDLSKYDTNNGHFKALDSTYEFANRHELITGTKERLVNITINGVTKEYNDKSETVPIIDEEKFLNVLRAQLGDLWITLDSSKETTPDELSYLSDVDTILLALYLPVACATDESMDDEEFRKIKKDSTTLINYYWDICTKNIPSNPLFTIENQYVEGDRKLVGFNFDFLKKRIHKYIKHPVATKIFNNHAYVRTILCEVVLTARQLGVMPPTDIRWLKLYNRTAYAFIQNIGRPSLFSEGLGPISHYLIEVKLGKPLEEPDFNIGLVGFEYELLSFAMTEARQKAAEDVNSIIRVVEFTDKELNNGSYNSKNNYKDDFKYSDDHVFDMVSVEIPQDEIQKNKQKGF</sequence>
<dbReference type="AlphaFoldDB" id="A0A1P8KGT7"/>
<organism evidence="3">
    <name type="scientific">Acinetobacter lwoffii</name>
    <dbReference type="NCBI Taxonomy" id="28090"/>
    <lineage>
        <taxon>Bacteria</taxon>
        <taxon>Pseudomonadati</taxon>
        <taxon>Pseudomonadota</taxon>
        <taxon>Gammaproteobacteria</taxon>
        <taxon>Moraxellales</taxon>
        <taxon>Moraxellaceae</taxon>
        <taxon>Acinetobacter</taxon>
    </lineage>
</organism>
<evidence type="ECO:0000259" key="2">
    <source>
        <dbReference type="Pfam" id="PF23127"/>
    </source>
</evidence>
<keyword evidence="1" id="KW-0812">Transmembrane</keyword>
<protein>
    <recommendedName>
        <fullName evidence="2">DotM C-terminal cytoplasmic domain-containing protein</fullName>
    </recommendedName>
</protein>
<feature type="transmembrane region" description="Helical" evidence="1">
    <location>
        <begin position="40"/>
        <end position="59"/>
    </location>
</feature>
<dbReference type="Pfam" id="PF23127">
    <property type="entry name" value="DotM_C"/>
    <property type="match status" value="1"/>
</dbReference>
<keyword evidence="1" id="KW-0472">Membrane</keyword>